<dbReference type="SUPFAM" id="SSF51556">
    <property type="entry name" value="Metallo-dependent hydrolases"/>
    <property type="match status" value="1"/>
</dbReference>
<dbReference type="NCBIfam" id="NF006684">
    <property type="entry name" value="PRK09229.1-5"/>
    <property type="match status" value="1"/>
</dbReference>
<dbReference type="InterPro" id="IPR051607">
    <property type="entry name" value="Metallo-dep_hydrolases"/>
</dbReference>
<keyword evidence="2" id="KW-0479">Metal-binding</keyword>
<protein>
    <submittedName>
        <fullName evidence="7">Formimidoylglutamate deiminase</fullName>
        <ecNumber evidence="7">3.5.3.13</ecNumber>
    </submittedName>
</protein>
<dbReference type="SUPFAM" id="SSF51338">
    <property type="entry name" value="Composite domain of metallo-dependent hydrolases"/>
    <property type="match status" value="1"/>
</dbReference>
<proteinExistence type="predicted"/>
<feature type="domain" description="Amidohydrolase-related" evidence="5">
    <location>
        <begin position="48"/>
        <end position="427"/>
    </location>
</feature>
<dbReference type="Pfam" id="PF22429">
    <property type="entry name" value="HutF_N"/>
    <property type="match status" value="1"/>
</dbReference>
<dbReference type="InterPro" id="IPR055156">
    <property type="entry name" value="HutF-like_N"/>
</dbReference>
<evidence type="ECO:0000259" key="6">
    <source>
        <dbReference type="Pfam" id="PF22429"/>
    </source>
</evidence>
<sequence length="456" mass="49714">MQAIFAQNALTPGGWQKDVLVKLDGSGRIGSVASNTQPENDRTVRVPVLLPAMSNLHSHTFQRAMAGLAERRGPAGRDSFWTWREIMYRFLDLLSPDDLEAVAAFAFMEMQEAGFAAVAEFHYVHHQPGGAPYGDVGELSARIAGAAEQTGIGLTLLPVLYRHGGVDQRPLQGGQKRFGNDLDRYQKLLSRAEECVANLSADAHLGVAPHSLRAVGLDDLREAQAMHPRGPLHMHIAEQLPEIDEVRAAYGRRPVEWLLDNCRVDERWCLIHCTHMTDEETANLAETGAVAGLCPVTEANLGDGIFNGPQYQSAGGMLGIGSDSNIRITVAEELRQLEYSQRLRDTARVVLAAHGQSCGRTLYDAALAGGAQALGRRSGAIQPGHWADLIAIDQTEFAGAAYDDGPLDAWLFTGDNGAVRDVWSAGRHCVREGRHIEREAIAARYAQTIRKLVEHL</sequence>
<comment type="caution">
    <text evidence="7">The sequence shown here is derived from an EMBL/GenBank/DDBJ whole genome shotgun (WGS) entry which is preliminary data.</text>
</comment>
<keyword evidence="3 7" id="KW-0378">Hydrolase</keyword>
<dbReference type="Gene3D" id="3.20.20.140">
    <property type="entry name" value="Metal-dependent hydrolases"/>
    <property type="match status" value="1"/>
</dbReference>
<dbReference type="InterPro" id="IPR032466">
    <property type="entry name" value="Metal_Hydrolase"/>
</dbReference>
<dbReference type="Pfam" id="PF01979">
    <property type="entry name" value="Amidohydro_1"/>
    <property type="match status" value="1"/>
</dbReference>
<keyword evidence="4" id="KW-0862">Zinc</keyword>
<dbReference type="PANTHER" id="PTHR11271">
    <property type="entry name" value="GUANINE DEAMINASE"/>
    <property type="match status" value="1"/>
</dbReference>
<evidence type="ECO:0000256" key="4">
    <source>
        <dbReference type="ARBA" id="ARBA00022833"/>
    </source>
</evidence>
<evidence type="ECO:0000313" key="8">
    <source>
        <dbReference type="Proteomes" id="UP000777661"/>
    </source>
</evidence>
<evidence type="ECO:0000256" key="2">
    <source>
        <dbReference type="ARBA" id="ARBA00022723"/>
    </source>
</evidence>
<dbReference type="NCBIfam" id="NF006681">
    <property type="entry name" value="PRK09229.1-2"/>
    <property type="match status" value="1"/>
</dbReference>
<dbReference type="Proteomes" id="UP000777661">
    <property type="component" value="Unassembled WGS sequence"/>
</dbReference>
<dbReference type="InterPro" id="IPR010252">
    <property type="entry name" value="HutF"/>
</dbReference>
<evidence type="ECO:0000259" key="5">
    <source>
        <dbReference type="Pfam" id="PF01979"/>
    </source>
</evidence>
<reference evidence="7 8" key="1">
    <citation type="submission" date="2021-06" db="EMBL/GenBank/DDBJ databases">
        <title>Nitratireductor porphyridii sp. nov., isolated from a small marine red alga, Porphyridium purpureum in South Korea.</title>
        <authorList>
            <person name="Kim K.H."/>
            <person name="Kristyanto S."/>
            <person name="Jeon C.O."/>
        </authorList>
    </citation>
    <scope>NUCLEOTIDE SEQUENCE [LARGE SCALE GENOMIC DNA]</scope>
    <source>
        <strain evidence="7 8">R6</strain>
    </source>
</reference>
<keyword evidence="8" id="KW-1185">Reference proteome</keyword>
<evidence type="ECO:0000256" key="3">
    <source>
        <dbReference type="ARBA" id="ARBA00022801"/>
    </source>
</evidence>
<dbReference type="NCBIfam" id="TIGR02022">
    <property type="entry name" value="hutF"/>
    <property type="match status" value="1"/>
</dbReference>
<feature type="domain" description="Formimidoylglutamate deiminase N-terminal" evidence="6">
    <location>
        <begin position="1"/>
        <end position="36"/>
    </location>
</feature>
<dbReference type="EC" id="3.5.3.13" evidence="7"/>
<dbReference type="Gene3D" id="2.30.40.10">
    <property type="entry name" value="Urease, subunit C, domain 1"/>
    <property type="match status" value="1"/>
</dbReference>
<name>A0ABS7R7M7_9HYPH</name>
<dbReference type="GO" id="GO:0050416">
    <property type="term" value="F:formimidoylglutamate deiminase activity"/>
    <property type="evidence" value="ECO:0007669"/>
    <property type="project" value="UniProtKB-EC"/>
</dbReference>
<dbReference type="InterPro" id="IPR006680">
    <property type="entry name" value="Amidohydro-rel"/>
</dbReference>
<dbReference type="RefSeq" id="WP_223005371.1">
    <property type="nucleotide sequence ID" value="NZ_JAHSQO010000002.1"/>
</dbReference>
<dbReference type="InterPro" id="IPR011059">
    <property type="entry name" value="Metal-dep_hydrolase_composite"/>
</dbReference>
<gene>
    <name evidence="7" type="ORF">KVG22_05325</name>
</gene>
<dbReference type="EMBL" id="JAHSQO010000002">
    <property type="protein sequence ID" value="MBY8915996.1"/>
    <property type="molecule type" value="Genomic_DNA"/>
</dbReference>
<evidence type="ECO:0000313" key="7">
    <source>
        <dbReference type="EMBL" id="MBY8915996.1"/>
    </source>
</evidence>
<organism evidence="7 8">
    <name type="scientific">Nitratireductor rhodophyticola</name>
    <dbReference type="NCBI Taxonomy" id="2854036"/>
    <lineage>
        <taxon>Bacteria</taxon>
        <taxon>Pseudomonadati</taxon>
        <taxon>Pseudomonadota</taxon>
        <taxon>Alphaproteobacteria</taxon>
        <taxon>Hyphomicrobiales</taxon>
        <taxon>Phyllobacteriaceae</taxon>
        <taxon>Nitratireductor</taxon>
    </lineage>
</organism>
<comment type="cofactor">
    <cofactor evidence="1">
        <name>Zn(2+)</name>
        <dbReference type="ChEBI" id="CHEBI:29105"/>
    </cofactor>
</comment>
<dbReference type="PANTHER" id="PTHR11271:SF48">
    <property type="entry name" value="AMIDOHYDROLASE-RELATED DOMAIN-CONTAINING PROTEIN"/>
    <property type="match status" value="1"/>
</dbReference>
<accession>A0ABS7R7M7</accession>
<evidence type="ECO:0000256" key="1">
    <source>
        <dbReference type="ARBA" id="ARBA00001947"/>
    </source>
</evidence>